<gene>
    <name evidence="1" type="ORF">V6N12_029072</name>
</gene>
<accession>A0ABR2F7P2</accession>
<dbReference type="PANTHER" id="PTHR34538:SF10">
    <property type="entry name" value="GENOME ASSEMBLY, CHROMOSOME: A06"/>
    <property type="match status" value="1"/>
</dbReference>
<dbReference type="PANTHER" id="PTHR34538">
    <property type="entry name" value="EXPRESSED PROTEIN"/>
    <property type="match status" value="1"/>
</dbReference>
<dbReference type="EMBL" id="JBBPBM010000008">
    <property type="protein sequence ID" value="KAK8573034.1"/>
    <property type="molecule type" value="Genomic_DNA"/>
</dbReference>
<organism evidence="1 2">
    <name type="scientific">Hibiscus sabdariffa</name>
    <name type="common">roselle</name>
    <dbReference type="NCBI Taxonomy" id="183260"/>
    <lineage>
        <taxon>Eukaryota</taxon>
        <taxon>Viridiplantae</taxon>
        <taxon>Streptophyta</taxon>
        <taxon>Embryophyta</taxon>
        <taxon>Tracheophyta</taxon>
        <taxon>Spermatophyta</taxon>
        <taxon>Magnoliopsida</taxon>
        <taxon>eudicotyledons</taxon>
        <taxon>Gunneridae</taxon>
        <taxon>Pentapetalae</taxon>
        <taxon>rosids</taxon>
        <taxon>malvids</taxon>
        <taxon>Malvales</taxon>
        <taxon>Malvaceae</taxon>
        <taxon>Malvoideae</taxon>
        <taxon>Hibiscus</taxon>
    </lineage>
</organism>
<proteinExistence type="predicted"/>
<reference evidence="1 2" key="1">
    <citation type="journal article" date="2024" name="G3 (Bethesda)">
        <title>Genome assembly of Hibiscus sabdariffa L. provides insights into metabolisms of medicinal natural products.</title>
        <authorList>
            <person name="Kim T."/>
        </authorList>
    </citation>
    <scope>NUCLEOTIDE SEQUENCE [LARGE SCALE GENOMIC DNA]</scope>
    <source>
        <strain evidence="1">TK-2024</strain>
        <tissue evidence="1">Old leaves</tissue>
    </source>
</reference>
<evidence type="ECO:0000313" key="1">
    <source>
        <dbReference type="EMBL" id="KAK8573034.1"/>
    </source>
</evidence>
<comment type="caution">
    <text evidence="1">The sequence shown here is derived from an EMBL/GenBank/DDBJ whole genome shotgun (WGS) entry which is preliminary data.</text>
</comment>
<dbReference type="Proteomes" id="UP001472677">
    <property type="component" value="Unassembled WGS sequence"/>
</dbReference>
<name>A0ABR2F7P2_9ROSI</name>
<protein>
    <submittedName>
        <fullName evidence="1">Uncharacterized protein</fullName>
    </submittedName>
</protein>
<keyword evidence="2" id="KW-1185">Reference proteome</keyword>
<sequence length="137" mass="15999">MLLLRLEVKLYDFTFLSCPFYEPFEFPFSKPISICSLPILCSMMDFMGRLEWVNSYGKKQCRSLFWRAKAALKKAVNNTKRKHHFNFHYDPSSYALNFDDGRCRSDSGLIPNTIQLNKFQDCSECKIISVYALPVKS</sequence>
<evidence type="ECO:0000313" key="2">
    <source>
        <dbReference type="Proteomes" id="UP001472677"/>
    </source>
</evidence>